<dbReference type="Proteomes" id="UP000238655">
    <property type="component" value="Chromosome 2"/>
</dbReference>
<keyword evidence="4 6" id="KW-1133">Transmembrane helix</keyword>
<feature type="transmembrane region" description="Helical" evidence="6">
    <location>
        <begin position="183"/>
        <end position="204"/>
    </location>
</feature>
<dbReference type="InterPro" id="IPR035965">
    <property type="entry name" value="PAS-like_dom_sf"/>
</dbReference>
<keyword evidence="2" id="KW-1003">Cell membrane</keyword>
<reference evidence="9 10" key="1">
    <citation type="submission" date="2018-01" db="EMBL/GenBank/DDBJ databases">
        <title>Successful Treatment of Persistent Burkholderia cepacia Bacteremia with Ceftazidime-Avibactam.</title>
        <authorList>
            <person name="Tamma P."/>
            <person name="Fan Y."/>
            <person name="Bergman Y."/>
            <person name="Sick-Samuels A."/>
            <person name="Hsu A."/>
            <person name="Timp W."/>
            <person name="Simner P."/>
        </authorList>
    </citation>
    <scope>NUCLEOTIDE SEQUENCE [LARGE SCALE GENOMIC DNA]</scope>
    <source>
        <strain evidence="9 10">170816</strain>
    </source>
</reference>
<keyword evidence="5 6" id="KW-0472">Membrane</keyword>
<feature type="transmembrane region" description="Helical" evidence="6">
    <location>
        <begin position="82"/>
        <end position="102"/>
    </location>
</feature>
<feature type="transmembrane region" description="Helical" evidence="6">
    <location>
        <begin position="216"/>
        <end position="237"/>
    </location>
</feature>
<evidence type="ECO:0000256" key="5">
    <source>
        <dbReference type="ARBA" id="ARBA00023136"/>
    </source>
</evidence>
<evidence type="ECO:0000313" key="9">
    <source>
        <dbReference type="EMBL" id="POZ86188.1"/>
    </source>
</evidence>
<feature type="transmembrane region" description="Helical" evidence="6">
    <location>
        <begin position="114"/>
        <end position="137"/>
    </location>
</feature>
<dbReference type="InterPro" id="IPR013655">
    <property type="entry name" value="PAS_fold_3"/>
</dbReference>
<name>A0A2S5E4F0_9BURK</name>
<dbReference type="EMBL" id="PQVP01000001">
    <property type="protein sequence ID" value="POZ86188.1"/>
    <property type="molecule type" value="Genomic_DNA"/>
</dbReference>
<protein>
    <recommendedName>
        <fullName evidence="11">MASE1 domain-containing protein</fullName>
    </recommendedName>
</protein>
<organism evidence="9 10">
    <name type="scientific">Burkholderia contaminans</name>
    <dbReference type="NCBI Taxonomy" id="488447"/>
    <lineage>
        <taxon>Bacteria</taxon>
        <taxon>Pseudomonadati</taxon>
        <taxon>Pseudomonadota</taxon>
        <taxon>Betaproteobacteria</taxon>
        <taxon>Burkholderiales</taxon>
        <taxon>Burkholderiaceae</taxon>
        <taxon>Burkholderia</taxon>
        <taxon>Burkholderia cepacia complex</taxon>
    </lineage>
</organism>
<feature type="domain" description="MASE1" evidence="7">
    <location>
        <begin position="13"/>
        <end position="294"/>
    </location>
</feature>
<dbReference type="Pfam" id="PF08447">
    <property type="entry name" value="PAS_3"/>
    <property type="match status" value="1"/>
</dbReference>
<dbReference type="Pfam" id="PF05231">
    <property type="entry name" value="MASE1"/>
    <property type="match status" value="1"/>
</dbReference>
<dbReference type="RefSeq" id="WP_089463438.1">
    <property type="nucleotide sequence ID" value="NZ_CM009576.1"/>
</dbReference>
<feature type="transmembrane region" description="Helical" evidence="6">
    <location>
        <begin position="59"/>
        <end position="76"/>
    </location>
</feature>
<accession>A0A2S5E4F0</accession>
<dbReference type="Gene3D" id="3.30.450.20">
    <property type="entry name" value="PAS domain"/>
    <property type="match status" value="1"/>
</dbReference>
<comment type="caution">
    <text evidence="9">The sequence shown here is derived from an EMBL/GenBank/DDBJ whole genome shotgun (WGS) entry which is preliminary data.</text>
</comment>
<dbReference type="InterPro" id="IPR007895">
    <property type="entry name" value="MASE1"/>
</dbReference>
<dbReference type="SUPFAM" id="SSF55785">
    <property type="entry name" value="PYP-like sensor domain (PAS domain)"/>
    <property type="match status" value="1"/>
</dbReference>
<evidence type="ECO:0008006" key="11">
    <source>
        <dbReference type="Google" id="ProtNLM"/>
    </source>
</evidence>
<comment type="subcellular location">
    <subcellularLocation>
        <location evidence="1">Cell membrane</location>
        <topology evidence="1">Multi-pass membrane protein</topology>
    </subcellularLocation>
</comment>
<keyword evidence="3 6" id="KW-0812">Transmembrane</keyword>
<evidence type="ECO:0000313" key="10">
    <source>
        <dbReference type="Proteomes" id="UP000238655"/>
    </source>
</evidence>
<evidence type="ECO:0000256" key="6">
    <source>
        <dbReference type="SAM" id="Phobius"/>
    </source>
</evidence>
<feature type="transmembrane region" description="Helical" evidence="6">
    <location>
        <begin position="34"/>
        <end position="52"/>
    </location>
</feature>
<feature type="domain" description="PAS fold-3" evidence="8">
    <location>
        <begin position="332"/>
        <end position="419"/>
    </location>
</feature>
<proteinExistence type="predicted"/>
<evidence type="ECO:0000256" key="1">
    <source>
        <dbReference type="ARBA" id="ARBA00004651"/>
    </source>
</evidence>
<dbReference type="GO" id="GO:0005886">
    <property type="term" value="C:plasma membrane"/>
    <property type="evidence" value="ECO:0007669"/>
    <property type="project" value="UniProtKB-SubCell"/>
</dbReference>
<evidence type="ECO:0000256" key="4">
    <source>
        <dbReference type="ARBA" id="ARBA00022989"/>
    </source>
</evidence>
<evidence type="ECO:0000259" key="7">
    <source>
        <dbReference type="Pfam" id="PF05231"/>
    </source>
</evidence>
<gene>
    <name evidence="9" type="ORF">C3743_06700</name>
</gene>
<sequence length="431" mass="46184">MDTKRSRPGLVAALLWAALYLAAGYISHQFNGPVRLTGYIWLPAGVTVGAFMLRPMREWLTLAGAFLVGQLALSAIEQASLVNAVLFTVDEVGAAALAVWLVQRVRFSLEGLYFLRSVILAGLIAGVVGAIGGAAWYTVVKGAPFFDVWSVWAASDFVGVLLVTPVLASWSRFRAHRSGDHERFDLVLGMVSFVLVVGVALVIFDGDTSRKFGTGAGFALTYIPLFLTVAVTLLLGGRAGSSSVLVLALIVIEQTAQGDGPFASFHEHYGSALLEAQLYLAVASLLVLTVSTLKTTRERVHEHAAVLQNNMELALASAGQIAYVLDPESGRIEWSGDVERVFGVGVDASQIASVPLVLERVQPGDRDALRDYWDAEIAGEDRASLSLRIVQRDGGTRTVTDHGAPLLDSNVDVTVVAGVWQLERVWPAADE</sequence>
<evidence type="ECO:0000256" key="3">
    <source>
        <dbReference type="ARBA" id="ARBA00022692"/>
    </source>
</evidence>
<feature type="transmembrane region" description="Helical" evidence="6">
    <location>
        <begin position="149"/>
        <end position="171"/>
    </location>
</feature>
<dbReference type="AlphaFoldDB" id="A0A2S5E4F0"/>
<evidence type="ECO:0000256" key="2">
    <source>
        <dbReference type="ARBA" id="ARBA00022475"/>
    </source>
</evidence>
<evidence type="ECO:0000259" key="8">
    <source>
        <dbReference type="Pfam" id="PF08447"/>
    </source>
</evidence>